<keyword evidence="5" id="KW-1185">Reference proteome</keyword>
<reference evidence="4" key="2">
    <citation type="submission" date="2021-09" db="EMBL/GenBank/DDBJ databases">
        <authorList>
            <person name="Jia N."/>
            <person name="Wang J."/>
            <person name="Shi W."/>
            <person name="Du L."/>
            <person name="Sun Y."/>
            <person name="Zhan W."/>
            <person name="Jiang J."/>
            <person name="Wang Q."/>
            <person name="Zhang B."/>
            <person name="Ji P."/>
            <person name="Sakyi L.B."/>
            <person name="Cui X."/>
            <person name="Yuan T."/>
            <person name="Jiang B."/>
            <person name="Yang W."/>
            <person name="Lam T.T.-Y."/>
            <person name="Chang Q."/>
            <person name="Ding S."/>
            <person name="Wang X."/>
            <person name="Zhu J."/>
            <person name="Ruan X."/>
            <person name="Zhao L."/>
            <person name="Wei J."/>
            <person name="Que T."/>
            <person name="Du C."/>
            <person name="Cheng J."/>
            <person name="Dai P."/>
            <person name="Han X."/>
            <person name="Huang E."/>
            <person name="Gao Y."/>
            <person name="Liu J."/>
            <person name="Shao H."/>
            <person name="Ye R."/>
            <person name="Li L."/>
            <person name="Wei W."/>
            <person name="Wang X."/>
            <person name="Wang C."/>
            <person name="Huo Q."/>
            <person name="Li W."/>
            <person name="Guo W."/>
            <person name="Chen H."/>
            <person name="Chen S."/>
            <person name="Zhou L."/>
            <person name="Zhou L."/>
            <person name="Ni X."/>
            <person name="Tian J."/>
            <person name="Zhou Y."/>
            <person name="Sheng Y."/>
            <person name="Liu T."/>
            <person name="Pan Y."/>
            <person name="Xia L."/>
            <person name="Li J."/>
            <person name="Zhao F."/>
            <person name="Cao W."/>
        </authorList>
    </citation>
    <scope>NUCLEOTIDE SEQUENCE</scope>
    <source>
        <strain evidence="4">Rsan-2018</strain>
        <tissue evidence="4">Larvae</tissue>
    </source>
</reference>
<feature type="region of interest" description="Disordered" evidence="1">
    <location>
        <begin position="1216"/>
        <end position="1286"/>
    </location>
</feature>
<feature type="transmembrane region" description="Helical" evidence="2">
    <location>
        <begin position="114"/>
        <end position="133"/>
    </location>
</feature>
<name>A0A9D4PI99_RHISA</name>
<keyword evidence="2" id="KW-0472">Membrane</keyword>
<accession>A0A9D4PI99</accession>
<feature type="region of interest" description="Disordered" evidence="1">
    <location>
        <begin position="1180"/>
        <end position="1200"/>
    </location>
</feature>
<feature type="region of interest" description="Disordered" evidence="1">
    <location>
        <begin position="847"/>
        <end position="928"/>
    </location>
</feature>
<dbReference type="GO" id="GO:0005524">
    <property type="term" value="F:ATP binding"/>
    <property type="evidence" value="ECO:0007669"/>
    <property type="project" value="InterPro"/>
</dbReference>
<evidence type="ECO:0000313" key="5">
    <source>
        <dbReference type="Proteomes" id="UP000821837"/>
    </source>
</evidence>
<dbReference type="SUPFAM" id="SSF56112">
    <property type="entry name" value="Protein kinase-like (PK-like)"/>
    <property type="match status" value="1"/>
</dbReference>
<feature type="region of interest" description="Disordered" evidence="1">
    <location>
        <begin position="1337"/>
        <end position="1368"/>
    </location>
</feature>
<dbReference type="InterPro" id="IPR001245">
    <property type="entry name" value="Ser-Thr/Tyr_kinase_cat_dom"/>
</dbReference>
<dbReference type="Pfam" id="PF07714">
    <property type="entry name" value="PK_Tyr_Ser-Thr"/>
    <property type="match status" value="1"/>
</dbReference>
<feature type="compositionally biased region" description="Low complexity" evidence="1">
    <location>
        <begin position="1340"/>
        <end position="1349"/>
    </location>
</feature>
<proteinExistence type="predicted"/>
<comment type="caution">
    <text evidence="4">The sequence shown here is derived from an EMBL/GenBank/DDBJ whole genome shotgun (WGS) entry which is preliminary data.</text>
</comment>
<dbReference type="PANTHER" id="PTHR24417">
    <property type="entry name" value="SERINE/THREONINE-PROTEIN KINASE LMTK1"/>
    <property type="match status" value="1"/>
</dbReference>
<dbReference type="InterPro" id="IPR000719">
    <property type="entry name" value="Prot_kinase_dom"/>
</dbReference>
<dbReference type="Gene3D" id="3.30.200.20">
    <property type="entry name" value="Phosphorylase Kinase, domain 1"/>
    <property type="match status" value="1"/>
</dbReference>
<dbReference type="GO" id="GO:0004672">
    <property type="term" value="F:protein kinase activity"/>
    <property type="evidence" value="ECO:0007669"/>
    <property type="project" value="InterPro"/>
</dbReference>
<feature type="region of interest" description="Disordered" evidence="1">
    <location>
        <begin position="677"/>
        <end position="700"/>
    </location>
</feature>
<evidence type="ECO:0000313" key="4">
    <source>
        <dbReference type="EMBL" id="KAH7943651.1"/>
    </source>
</evidence>
<organism evidence="4 5">
    <name type="scientific">Rhipicephalus sanguineus</name>
    <name type="common">Brown dog tick</name>
    <name type="synonym">Ixodes sanguineus</name>
    <dbReference type="NCBI Taxonomy" id="34632"/>
    <lineage>
        <taxon>Eukaryota</taxon>
        <taxon>Metazoa</taxon>
        <taxon>Ecdysozoa</taxon>
        <taxon>Arthropoda</taxon>
        <taxon>Chelicerata</taxon>
        <taxon>Arachnida</taxon>
        <taxon>Acari</taxon>
        <taxon>Parasitiformes</taxon>
        <taxon>Ixodida</taxon>
        <taxon>Ixodoidea</taxon>
        <taxon>Ixodidae</taxon>
        <taxon>Rhipicephalinae</taxon>
        <taxon>Rhipicephalus</taxon>
        <taxon>Rhipicephalus</taxon>
    </lineage>
</organism>
<protein>
    <recommendedName>
        <fullName evidence="3">Protein kinase domain-containing protein</fullName>
    </recommendedName>
</protein>
<feature type="compositionally biased region" description="Polar residues" evidence="1">
    <location>
        <begin position="1259"/>
        <end position="1269"/>
    </location>
</feature>
<feature type="domain" description="Protein kinase" evidence="3">
    <location>
        <begin position="295"/>
        <end position="592"/>
    </location>
</feature>
<dbReference type="VEuPathDB" id="VectorBase:RSAN_039739"/>
<evidence type="ECO:0000259" key="3">
    <source>
        <dbReference type="PROSITE" id="PS50011"/>
    </source>
</evidence>
<feature type="compositionally biased region" description="Polar residues" evidence="1">
    <location>
        <begin position="677"/>
        <end position="697"/>
    </location>
</feature>
<keyword evidence="2" id="KW-0812">Transmembrane</keyword>
<gene>
    <name evidence="4" type="ORF">HPB52_009853</name>
</gene>
<dbReference type="Proteomes" id="UP000821837">
    <property type="component" value="Unassembled WGS sequence"/>
</dbReference>
<dbReference type="EMBL" id="JABSTV010001253">
    <property type="protein sequence ID" value="KAH7943651.1"/>
    <property type="molecule type" value="Genomic_DNA"/>
</dbReference>
<feature type="region of interest" description="Disordered" evidence="1">
    <location>
        <begin position="1298"/>
        <end position="1319"/>
    </location>
</feature>
<dbReference type="PRINTS" id="PR00109">
    <property type="entry name" value="TYRKINASE"/>
</dbReference>
<dbReference type="Gene3D" id="1.10.510.10">
    <property type="entry name" value="Transferase(Phosphotransferase) domain 1"/>
    <property type="match status" value="1"/>
</dbReference>
<dbReference type="VEuPathDB" id="VectorBase:RSAN_036401"/>
<evidence type="ECO:0000256" key="1">
    <source>
        <dbReference type="SAM" id="MobiDB-lite"/>
    </source>
</evidence>
<keyword evidence="2" id="KW-1133">Transmembrane helix</keyword>
<dbReference type="PROSITE" id="PS50011">
    <property type="entry name" value="PROTEIN_KINASE_DOM"/>
    <property type="match status" value="1"/>
</dbReference>
<reference evidence="4" key="1">
    <citation type="journal article" date="2020" name="Cell">
        <title>Large-Scale Comparative Analyses of Tick Genomes Elucidate Their Genetic Diversity and Vector Capacities.</title>
        <authorList>
            <consortium name="Tick Genome and Microbiome Consortium (TIGMIC)"/>
            <person name="Jia N."/>
            <person name="Wang J."/>
            <person name="Shi W."/>
            <person name="Du L."/>
            <person name="Sun Y."/>
            <person name="Zhan W."/>
            <person name="Jiang J.F."/>
            <person name="Wang Q."/>
            <person name="Zhang B."/>
            <person name="Ji P."/>
            <person name="Bell-Sakyi L."/>
            <person name="Cui X.M."/>
            <person name="Yuan T.T."/>
            <person name="Jiang B.G."/>
            <person name="Yang W.F."/>
            <person name="Lam T.T."/>
            <person name="Chang Q.C."/>
            <person name="Ding S.J."/>
            <person name="Wang X.J."/>
            <person name="Zhu J.G."/>
            <person name="Ruan X.D."/>
            <person name="Zhao L."/>
            <person name="Wei J.T."/>
            <person name="Ye R.Z."/>
            <person name="Que T.C."/>
            <person name="Du C.H."/>
            <person name="Zhou Y.H."/>
            <person name="Cheng J.X."/>
            <person name="Dai P.F."/>
            <person name="Guo W.B."/>
            <person name="Han X.H."/>
            <person name="Huang E.J."/>
            <person name="Li L.F."/>
            <person name="Wei W."/>
            <person name="Gao Y.C."/>
            <person name="Liu J.Z."/>
            <person name="Shao H.Z."/>
            <person name="Wang X."/>
            <person name="Wang C.C."/>
            <person name="Yang T.C."/>
            <person name="Huo Q.B."/>
            <person name="Li W."/>
            <person name="Chen H.Y."/>
            <person name="Chen S.E."/>
            <person name="Zhou L.G."/>
            <person name="Ni X.B."/>
            <person name="Tian J.H."/>
            <person name="Sheng Y."/>
            <person name="Liu T."/>
            <person name="Pan Y.S."/>
            <person name="Xia L.Y."/>
            <person name="Li J."/>
            <person name="Zhao F."/>
            <person name="Cao W.C."/>
        </authorList>
    </citation>
    <scope>NUCLEOTIDE SEQUENCE</scope>
    <source>
        <strain evidence="4">Rsan-2018</strain>
    </source>
</reference>
<sequence length="1471" mass="157505">MMMTRGTAAKLTHARPTAACAGVRPVRDRFRFLRETPRWSHQRWPAHRRDTLRSDRALCFLSHAPWSRGTDGVSSGCPDDRGTPAESPRQLLLARNVARQTDAIMSAMGSVRNVAVLLAVFLVLVFQASGHPVEGQDGLESGRARSWIPAWSSVSESVWVIGASVCFALTAAIVASLGCLCCRNEGIKLLGTRNGVSVPHLPLGSMAQQRSSLSPEVTIFPPAAAAPRLAFATPPTTFDDKVSFEPLPKIFPRLPASPSKHPLRPAHYSGELGGTPSSVHDWFDDPQANFPRERLQYLQELGVGWFGQAVRGEAQNLNNGRPGDDDQTAPVATTPVVVKILRSDATPTEHICFLHEVQHLRLLRHPHLLQLLGRCLESDPFLLILEDSVMDLKAFLLSKRPEAEPFLQGPIPLQAACAIASALDHMHRHSFVHVDLAARSCVIDRNQVVKVGDYGTSLQAYKEDYHLVGEVAVPLRWTAPESLHCTDLALEARELTKEANVWSFGVLLWELLSLGALPYEGLTDEEVLRRVVVQRDLVPARPTTPAGRHTDRLYQVATWCWSEVPAERPSVHELRELLGHLQRENSDAHDFESRWAALRPDRVKDYNLAPNHPAALSLSRLGFESDFVAASLQNLHGSAEDLRTEPTVDEEEELTSFHISEAIRDLDAILAAESGSTASVDLPSESMQRQDSLGNESVDSRELNSLGFKKSASVEDLLREGPEKVAEMFRITVIDDVDASGSEPRSLGADSDIWRRLDDGPSVPAPGNGALNGSVVGGSVVSSNVGIWGSAGGGDGVQVVDVVPRQAESDGGLRNTAAREDVSSHVGVAGRFGGGCTSARGCFPTPSAANSVDGGTLSTNTPDASSGDARQEANTDLCPPVFTCSQSGDDSETPTPAAAAPEPTTQGGSNDSRDSASYVTAPESEESSFGLVPELLERAASESETMFLTAMPDGDNTSDCSDATLADDDDNFASPLAHCVRSSTPTGDCPSPGVSPIPKCASWNLGDDVEESALSDLTVDDDVGKGGSSYEDSLAITENSTVDEMRRIANEAAAQHHQSMQNGPVLVNGHLCNGLESLDDGDDSDDEGLVEYDLNDISAVLDGNVEGGGGGGLPSPRSAWPPLEDSPMCGEEEEILTVNTLTHEITVRPAAGIVFDGREVLAGADASDFCGICRKRDGLDDDAEDTDDTSSTGTSCTSTSGSFECLAQEEADGMVDGVTDGVSKAGSTLTTPPAQRPRSLEGSPTSPRRASTWDRRATPTKSALKSASGNRCKPSTGKGSTSLRKTVSFHDVISSVHHYSADEEAPPSPPPSAPPSAFDYAGLRDWEFPLCLDEEFPEATNGGSSTSSSSDEEDNLPPRGHRGLRSLPVRPRITKLGSTFGSAAASPLYCIAALSHDDLPTTDDEELPTAVIQQLESQWICMVRRADMADHVREFFAVTGFPQAVGALDGCHFPVSPPKKHATDYYNYKGW</sequence>
<feature type="compositionally biased region" description="Low complexity" evidence="1">
    <location>
        <begin position="1189"/>
        <end position="1200"/>
    </location>
</feature>
<evidence type="ECO:0000256" key="2">
    <source>
        <dbReference type="SAM" id="Phobius"/>
    </source>
</evidence>
<feature type="compositionally biased region" description="Low complexity" evidence="1">
    <location>
        <begin position="893"/>
        <end position="905"/>
    </location>
</feature>
<dbReference type="InterPro" id="IPR011009">
    <property type="entry name" value="Kinase-like_dom_sf"/>
</dbReference>
<dbReference type="PANTHER" id="PTHR24417:SF7">
    <property type="entry name" value="CHROMATIN MODIFICATION-RELATED PROTEIN EAF1"/>
    <property type="match status" value="1"/>
</dbReference>
<feature type="compositionally biased region" description="Polar residues" evidence="1">
    <location>
        <begin position="906"/>
        <end position="918"/>
    </location>
</feature>